<evidence type="ECO:0000256" key="4">
    <source>
        <dbReference type="ARBA" id="ARBA00021735"/>
    </source>
</evidence>
<dbReference type="GO" id="GO:0008124">
    <property type="term" value="F:4-alpha-hydroxytetrahydrobiopterin dehydratase activity"/>
    <property type="evidence" value="ECO:0007669"/>
    <property type="project" value="UniProtKB-EC"/>
</dbReference>
<dbReference type="EC" id="4.2.1.96" evidence="3"/>
<dbReference type="Pfam" id="PF18029">
    <property type="entry name" value="Glyoxalase_6"/>
    <property type="match status" value="1"/>
</dbReference>
<proteinExistence type="inferred from homology"/>
<comment type="caution">
    <text evidence="7">The sequence shown here is derived from an EMBL/GenBank/DDBJ whole genome shotgun (WGS) entry which is preliminary data.</text>
</comment>
<accession>A0A7W3JBK3</accession>
<dbReference type="InterPro" id="IPR029068">
    <property type="entry name" value="Glyas_Bleomycin-R_OHBP_Dase"/>
</dbReference>
<dbReference type="Pfam" id="PF01329">
    <property type="entry name" value="Pterin_4a"/>
    <property type="match status" value="1"/>
</dbReference>
<dbReference type="InterPro" id="IPR036428">
    <property type="entry name" value="PCD_sf"/>
</dbReference>
<organism evidence="7 8">
    <name type="scientific">Promicromonospora sukumoe</name>
    <dbReference type="NCBI Taxonomy" id="88382"/>
    <lineage>
        <taxon>Bacteria</taxon>
        <taxon>Bacillati</taxon>
        <taxon>Actinomycetota</taxon>
        <taxon>Actinomycetes</taxon>
        <taxon>Micrococcales</taxon>
        <taxon>Promicromonosporaceae</taxon>
        <taxon>Promicromonospora</taxon>
    </lineage>
</organism>
<dbReference type="EMBL" id="JACGWV010000002">
    <property type="protein sequence ID" value="MBA8809821.1"/>
    <property type="molecule type" value="Genomic_DNA"/>
</dbReference>
<dbReference type="Proteomes" id="UP000540568">
    <property type="component" value="Unassembled WGS sequence"/>
</dbReference>
<dbReference type="RefSeq" id="WP_182619032.1">
    <property type="nucleotide sequence ID" value="NZ_BAAATF010000008.1"/>
</dbReference>
<comment type="similarity">
    <text evidence="2">Belongs to the pterin-4-alpha-carbinolamine dehydratase family.</text>
</comment>
<evidence type="ECO:0000256" key="2">
    <source>
        <dbReference type="ARBA" id="ARBA00006472"/>
    </source>
</evidence>
<dbReference type="GO" id="GO:0006729">
    <property type="term" value="P:tetrahydrobiopterin biosynthetic process"/>
    <property type="evidence" value="ECO:0007669"/>
    <property type="project" value="InterPro"/>
</dbReference>
<comment type="catalytic activity">
    <reaction evidence="1">
        <text>(4aS,6R)-4a-hydroxy-L-erythro-5,6,7,8-tetrahydrobiopterin = (6R)-L-erythro-6,7-dihydrobiopterin + H2O</text>
        <dbReference type="Rhea" id="RHEA:11920"/>
        <dbReference type="ChEBI" id="CHEBI:15377"/>
        <dbReference type="ChEBI" id="CHEBI:15642"/>
        <dbReference type="ChEBI" id="CHEBI:43120"/>
        <dbReference type="EC" id="4.2.1.96"/>
    </reaction>
</comment>
<name>A0A7W3JBK3_9MICO</name>
<dbReference type="CDD" id="cd00488">
    <property type="entry name" value="PCD_DCoH"/>
    <property type="match status" value="1"/>
</dbReference>
<dbReference type="Gene3D" id="3.30.1360.20">
    <property type="entry name" value="Transcriptional coactivator/pterin dehydratase"/>
    <property type="match status" value="1"/>
</dbReference>
<evidence type="ECO:0000313" key="7">
    <source>
        <dbReference type="EMBL" id="MBA8809821.1"/>
    </source>
</evidence>
<evidence type="ECO:0000256" key="3">
    <source>
        <dbReference type="ARBA" id="ARBA00013252"/>
    </source>
</evidence>
<gene>
    <name evidence="7" type="ORF">FHX71_003797</name>
</gene>
<evidence type="ECO:0000256" key="5">
    <source>
        <dbReference type="ARBA" id="ARBA00023239"/>
    </source>
</evidence>
<dbReference type="InterPro" id="IPR041581">
    <property type="entry name" value="Glyoxalase_6"/>
</dbReference>
<dbReference type="InterPro" id="IPR001533">
    <property type="entry name" value="Pterin_deHydtase"/>
</dbReference>
<protein>
    <recommendedName>
        <fullName evidence="4">Putative pterin-4-alpha-carbinolamine dehydratase</fullName>
        <ecNumber evidence="3">4.2.1.96</ecNumber>
    </recommendedName>
</protein>
<keyword evidence="5 7" id="KW-0456">Lyase</keyword>
<dbReference type="PANTHER" id="PTHR12599:SF0">
    <property type="entry name" value="PTERIN-4-ALPHA-CARBINOLAMINE DEHYDRATASE"/>
    <property type="match status" value="1"/>
</dbReference>
<reference evidence="7 8" key="1">
    <citation type="submission" date="2020-07" db="EMBL/GenBank/DDBJ databases">
        <title>Sequencing the genomes of 1000 actinobacteria strains.</title>
        <authorList>
            <person name="Klenk H.-P."/>
        </authorList>
    </citation>
    <scope>NUCLEOTIDE SEQUENCE [LARGE SCALE GENOMIC DNA]</scope>
    <source>
        <strain evidence="7 8">DSM 44121</strain>
    </source>
</reference>
<sequence>MSDAITAAEFTDAEGTDDWRVLHDAALARFTTGSFATGLVLVARIGELAESANHHPDVDLRYGSVTVRTWSHDIGGLSERDLGLARAISAAARNVGVAADVTGLREVAIAIDAVVGPAVQAFWQAVLGHDAQPYRGGNTAAGRLLDADGRQPMFWFQQTDERREQRNRIHVDVWVPHDLAEARVAAAVAAGGRLVTDKYAPSWWVLADAEGNEACVCTWQGDN</sequence>
<dbReference type="Gene3D" id="3.10.180.10">
    <property type="entry name" value="2,3-Dihydroxybiphenyl 1,2-Dioxygenase, domain 1"/>
    <property type="match status" value="1"/>
</dbReference>
<evidence type="ECO:0000313" key="8">
    <source>
        <dbReference type="Proteomes" id="UP000540568"/>
    </source>
</evidence>
<dbReference type="SUPFAM" id="SSF54593">
    <property type="entry name" value="Glyoxalase/Bleomycin resistance protein/Dihydroxybiphenyl dioxygenase"/>
    <property type="match status" value="1"/>
</dbReference>
<keyword evidence="8" id="KW-1185">Reference proteome</keyword>
<dbReference type="SUPFAM" id="SSF55248">
    <property type="entry name" value="PCD-like"/>
    <property type="match status" value="1"/>
</dbReference>
<feature type="domain" description="Glyoxalase-like" evidence="6">
    <location>
        <begin position="109"/>
        <end position="217"/>
    </location>
</feature>
<dbReference type="AlphaFoldDB" id="A0A7W3JBK3"/>
<evidence type="ECO:0000259" key="6">
    <source>
        <dbReference type="Pfam" id="PF18029"/>
    </source>
</evidence>
<evidence type="ECO:0000256" key="1">
    <source>
        <dbReference type="ARBA" id="ARBA00001554"/>
    </source>
</evidence>
<dbReference type="PANTHER" id="PTHR12599">
    <property type="entry name" value="PTERIN-4-ALPHA-CARBINOLAMINE DEHYDRATASE"/>
    <property type="match status" value="1"/>
</dbReference>